<keyword evidence="6" id="KW-1185">Reference proteome</keyword>
<dbReference type="Pfam" id="PF13086">
    <property type="entry name" value="AAA_11"/>
    <property type="match status" value="1"/>
</dbReference>
<dbReference type="InterPro" id="IPR041677">
    <property type="entry name" value="DNA2/NAM7_AAA_11"/>
</dbReference>
<dbReference type="InterPro" id="IPR041679">
    <property type="entry name" value="DNA2/NAM7-like_C"/>
</dbReference>
<dbReference type="SUPFAM" id="SSF52540">
    <property type="entry name" value="P-loop containing nucleoside triphosphate hydrolases"/>
    <property type="match status" value="1"/>
</dbReference>
<evidence type="ECO:0000256" key="1">
    <source>
        <dbReference type="ARBA" id="ARBA00022806"/>
    </source>
</evidence>
<feature type="region of interest" description="Disordered" evidence="2">
    <location>
        <begin position="752"/>
        <end position="820"/>
    </location>
</feature>
<evidence type="ECO:0000313" key="6">
    <source>
        <dbReference type="Proteomes" id="UP000184188"/>
    </source>
</evidence>
<dbReference type="RefSeq" id="XP_022585123.1">
    <property type="nucleotide sequence ID" value="XM_022727768.1"/>
</dbReference>
<dbReference type="CDD" id="cd18808">
    <property type="entry name" value="SF1_C_Upf1"/>
    <property type="match status" value="1"/>
</dbReference>
<accession>A0A1L9SU67</accession>
<dbReference type="PANTHER" id="PTHR10887">
    <property type="entry name" value="DNA2/NAM7 HELICASE FAMILY"/>
    <property type="match status" value="1"/>
</dbReference>
<keyword evidence="1" id="KW-0547">Nucleotide-binding</keyword>
<keyword evidence="1" id="KW-0347">Helicase</keyword>
<organism evidence="5 6">
    <name type="scientific">Penicilliopsis zonata CBS 506.65</name>
    <dbReference type="NCBI Taxonomy" id="1073090"/>
    <lineage>
        <taxon>Eukaryota</taxon>
        <taxon>Fungi</taxon>
        <taxon>Dikarya</taxon>
        <taxon>Ascomycota</taxon>
        <taxon>Pezizomycotina</taxon>
        <taxon>Eurotiomycetes</taxon>
        <taxon>Eurotiomycetidae</taxon>
        <taxon>Eurotiales</taxon>
        <taxon>Aspergillaceae</taxon>
        <taxon>Penicilliopsis</taxon>
    </lineage>
</organism>
<dbReference type="VEuPathDB" id="FungiDB:ASPZODRAFT_21166"/>
<dbReference type="GO" id="GO:0001147">
    <property type="term" value="F:transcription termination site sequence-specific DNA binding"/>
    <property type="evidence" value="ECO:0007669"/>
    <property type="project" value="TreeGrafter"/>
</dbReference>
<dbReference type="GeneID" id="34614232"/>
<reference evidence="6" key="1">
    <citation type="journal article" date="2017" name="Genome Biol.">
        <title>Comparative genomics reveals high biological diversity and specific adaptations in the industrially and medically important fungal genus Aspergillus.</title>
        <authorList>
            <person name="de Vries R.P."/>
            <person name="Riley R."/>
            <person name="Wiebenga A."/>
            <person name="Aguilar-Osorio G."/>
            <person name="Amillis S."/>
            <person name="Uchima C.A."/>
            <person name="Anderluh G."/>
            <person name="Asadollahi M."/>
            <person name="Askin M."/>
            <person name="Barry K."/>
            <person name="Battaglia E."/>
            <person name="Bayram O."/>
            <person name="Benocci T."/>
            <person name="Braus-Stromeyer S.A."/>
            <person name="Caldana C."/>
            <person name="Canovas D."/>
            <person name="Cerqueira G.C."/>
            <person name="Chen F."/>
            <person name="Chen W."/>
            <person name="Choi C."/>
            <person name="Clum A."/>
            <person name="Dos Santos R.A."/>
            <person name="Damasio A.R."/>
            <person name="Diallinas G."/>
            <person name="Emri T."/>
            <person name="Fekete E."/>
            <person name="Flipphi M."/>
            <person name="Freyberg S."/>
            <person name="Gallo A."/>
            <person name="Gournas C."/>
            <person name="Habgood R."/>
            <person name="Hainaut M."/>
            <person name="Harispe M.L."/>
            <person name="Henrissat B."/>
            <person name="Hilden K.S."/>
            <person name="Hope R."/>
            <person name="Hossain A."/>
            <person name="Karabika E."/>
            <person name="Karaffa L."/>
            <person name="Karanyi Z."/>
            <person name="Krasevec N."/>
            <person name="Kuo A."/>
            <person name="Kusch H."/>
            <person name="LaButti K."/>
            <person name="Lagendijk E.L."/>
            <person name="Lapidus A."/>
            <person name="Levasseur A."/>
            <person name="Lindquist E."/>
            <person name="Lipzen A."/>
            <person name="Logrieco A.F."/>
            <person name="MacCabe A."/>
            <person name="Maekelae M.R."/>
            <person name="Malavazi I."/>
            <person name="Melin P."/>
            <person name="Meyer V."/>
            <person name="Mielnichuk N."/>
            <person name="Miskei M."/>
            <person name="Molnar A.P."/>
            <person name="Mule G."/>
            <person name="Ngan C.Y."/>
            <person name="Orejas M."/>
            <person name="Orosz E."/>
            <person name="Ouedraogo J.P."/>
            <person name="Overkamp K.M."/>
            <person name="Park H.-S."/>
            <person name="Perrone G."/>
            <person name="Piumi F."/>
            <person name="Punt P.J."/>
            <person name="Ram A.F."/>
            <person name="Ramon A."/>
            <person name="Rauscher S."/>
            <person name="Record E."/>
            <person name="Riano-Pachon D.M."/>
            <person name="Robert V."/>
            <person name="Roehrig J."/>
            <person name="Ruller R."/>
            <person name="Salamov A."/>
            <person name="Salih N.S."/>
            <person name="Samson R.A."/>
            <person name="Sandor E."/>
            <person name="Sanguinetti M."/>
            <person name="Schuetze T."/>
            <person name="Sepcic K."/>
            <person name="Shelest E."/>
            <person name="Sherlock G."/>
            <person name="Sophianopoulou V."/>
            <person name="Squina F.M."/>
            <person name="Sun H."/>
            <person name="Susca A."/>
            <person name="Todd R.B."/>
            <person name="Tsang A."/>
            <person name="Unkles S.E."/>
            <person name="van de Wiele N."/>
            <person name="van Rossen-Uffink D."/>
            <person name="Oliveira J.V."/>
            <person name="Vesth T.C."/>
            <person name="Visser J."/>
            <person name="Yu J.-H."/>
            <person name="Zhou M."/>
            <person name="Andersen M.R."/>
            <person name="Archer D.B."/>
            <person name="Baker S.E."/>
            <person name="Benoit I."/>
            <person name="Brakhage A.A."/>
            <person name="Braus G.H."/>
            <person name="Fischer R."/>
            <person name="Frisvad J.C."/>
            <person name="Goldman G.H."/>
            <person name="Houbraken J."/>
            <person name="Oakley B."/>
            <person name="Pocsi I."/>
            <person name="Scazzocchio C."/>
            <person name="Seiboth B."/>
            <person name="vanKuyk P.A."/>
            <person name="Wortman J."/>
            <person name="Dyer P.S."/>
            <person name="Grigoriev I.V."/>
        </authorList>
    </citation>
    <scope>NUCLEOTIDE SEQUENCE [LARGE SCALE GENOMIC DNA]</scope>
    <source>
        <strain evidence="6">CBS 506.65</strain>
    </source>
</reference>
<feature type="domain" description="DNA2/NAM7 helicase helicase" evidence="3">
    <location>
        <begin position="231"/>
        <end position="475"/>
    </location>
</feature>
<evidence type="ECO:0000259" key="4">
    <source>
        <dbReference type="Pfam" id="PF13087"/>
    </source>
</evidence>
<proteinExistence type="predicted"/>
<dbReference type="Proteomes" id="UP000184188">
    <property type="component" value="Unassembled WGS sequence"/>
</dbReference>
<dbReference type="STRING" id="1073090.A0A1L9SU67"/>
<feature type="domain" description="DNA2/NAM7 helicase-like C-terminal" evidence="4">
    <location>
        <begin position="486"/>
        <end position="628"/>
    </location>
</feature>
<dbReference type="InterPro" id="IPR047187">
    <property type="entry name" value="SF1_C_Upf1"/>
</dbReference>
<dbReference type="EMBL" id="KV878336">
    <property type="protein sequence ID" value="OJJ50613.1"/>
    <property type="molecule type" value="Genomic_DNA"/>
</dbReference>
<gene>
    <name evidence="5" type="ORF">ASPZODRAFT_21166</name>
</gene>
<feature type="compositionally biased region" description="Basic and acidic residues" evidence="2">
    <location>
        <begin position="807"/>
        <end position="820"/>
    </location>
</feature>
<name>A0A1L9SU67_9EURO</name>
<dbReference type="GO" id="GO:0016604">
    <property type="term" value="C:nuclear body"/>
    <property type="evidence" value="ECO:0007669"/>
    <property type="project" value="TreeGrafter"/>
</dbReference>
<dbReference type="OrthoDB" id="4526781at2759"/>
<dbReference type="GO" id="GO:0006369">
    <property type="term" value="P:termination of RNA polymerase II transcription"/>
    <property type="evidence" value="ECO:0007669"/>
    <property type="project" value="TreeGrafter"/>
</dbReference>
<evidence type="ECO:0008006" key="7">
    <source>
        <dbReference type="Google" id="ProtNLM"/>
    </source>
</evidence>
<dbReference type="Gene3D" id="3.40.50.300">
    <property type="entry name" value="P-loop containing nucleotide triphosphate hydrolases"/>
    <property type="match status" value="3"/>
</dbReference>
<evidence type="ECO:0000259" key="3">
    <source>
        <dbReference type="Pfam" id="PF13086"/>
    </source>
</evidence>
<evidence type="ECO:0000256" key="2">
    <source>
        <dbReference type="SAM" id="MobiDB-lite"/>
    </source>
</evidence>
<dbReference type="InterPro" id="IPR027417">
    <property type="entry name" value="P-loop_NTPase"/>
</dbReference>
<dbReference type="InterPro" id="IPR045055">
    <property type="entry name" value="DNA2/NAM7-like"/>
</dbReference>
<dbReference type="Pfam" id="PF13087">
    <property type="entry name" value="AAA_12"/>
    <property type="match status" value="1"/>
</dbReference>
<dbReference type="AlphaFoldDB" id="A0A1L9SU67"/>
<sequence>MTDRSPPMPWRWEDCSKDPKYQQWRPTDNSFIDSHDRRSRLLMVTCIERSFQIKVLEQIFNLQNTHDAVFERLADSNWWKSHFWIKADQKPSLSEPMEVNFCICEAADAMPSGYHSLNKKGIIVESNRVGYAIFVRSNLDTHLNGQRRKIVAVMKQNLRPIDEQIKALDQVDHAPVFGDMDPERRKEVFGGNATNVAQGADYFELNIEAMSELPADEKRKRLEWIAKSFPLDAYQSEAFRRSTTAIPGGVHLIKGPPGTGKTSTALVIILSLAALGIKVLVSAGSNKAVDNLTYAIYKALQKHQQLQVWCGTFCRFRTPSYQIAVIRKDSATQQPIRRQGALSDVEEVISICQADSLVWSYVDSHCRDNTKCQDFKDLVALDRKDGLRIEEALKLKDIYEDLMGMVLEDCRVVATTLSTASEETLRLRFKPGYLICDESGQCVEGDHMIAMTMESIRAVTLIGDSNELPPTVASERRSTNEGALYLKRSLMTRLDEAGYPMSTLNISHRANSAILNWYNKTVYKDQLIPGPDNDKPERVGNAWDAFTTSRHHFHDKGLAKVRRLFISVTGRASQEKNSTSWHNQSQAEVAAQLHELYQGTTSGDKIKAEDVMILSPYRAQCQTVKKILGGPGGYYLMTKPGDQERNIGLIGDEQHLNVAMSRAMKVLVIIGNLGVWNRGSAKELSKRTHHKTLSRLLFDVMDKNHVLTWAGSRTVTETGPSMGYRYRSHIPGQRVSIAAANTQIESRLTDRMDVDDDDGCNHPVLASLPMRPTRVPLPLPLFPSRQERRRSLSPLRPSQPDHVAPSVRERSPRDELEDRVASLTRSLRHAAEDRRMKELELQLAKMKEDRLAEGLQEAKEQLRNRQN</sequence>
<evidence type="ECO:0000313" key="5">
    <source>
        <dbReference type="EMBL" id="OJJ50613.1"/>
    </source>
</evidence>
<protein>
    <recommendedName>
        <fullName evidence="7">DNA2/NAM7 helicase-like C-terminal domain-containing protein</fullName>
    </recommendedName>
</protein>
<dbReference type="PANTHER" id="PTHR10887:SF495">
    <property type="entry name" value="HELICASE SENATAXIN ISOFORM X1-RELATED"/>
    <property type="match status" value="1"/>
</dbReference>
<keyword evidence="1" id="KW-0378">Hydrolase</keyword>
<dbReference type="GO" id="GO:0004386">
    <property type="term" value="F:helicase activity"/>
    <property type="evidence" value="ECO:0007669"/>
    <property type="project" value="InterPro"/>
</dbReference>
<keyword evidence="1" id="KW-0067">ATP-binding</keyword>